<dbReference type="AlphaFoldDB" id="A0A4R6G630"/>
<dbReference type="InterPro" id="IPR025746">
    <property type="entry name" value="PilX_N_dom"/>
</dbReference>
<protein>
    <submittedName>
        <fullName evidence="3">Type IV pilus assembly protein PilX</fullName>
    </submittedName>
</protein>
<dbReference type="InterPro" id="IPR025205">
    <property type="entry name" value="PilX/PilW_C"/>
</dbReference>
<evidence type="ECO:0000313" key="4">
    <source>
        <dbReference type="Proteomes" id="UP000294737"/>
    </source>
</evidence>
<dbReference type="RefSeq" id="WP_112992017.1">
    <property type="nucleotide sequence ID" value="NZ_PTLZ01000002.1"/>
</dbReference>
<evidence type="ECO:0000259" key="1">
    <source>
        <dbReference type="Pfam" id="PF13681"/>
    </source>
</evidence>
<accession>A0A4R6G630</accession>
<comment type="caution">
    <text evidence="3">The sequence shown here is derived from an EMBL/GenBank/DDBJ whole genome shotgun (WGS) entry which is preliminary data.</text>
</comment>
<dbReference type="Proteomes" id="UP000294737">
    <property type="component" value="Unassembled WGS sequence"/>
</dbReference>
<reference evidence="3 4" key="1">
    <citation type="submission" date="2019-03" db="EMBL/GenBank/DDBJ databases">
        <title>Genomic Encyclopedia of Type Strains, Phase IV (KMG-IV): sequencing the most valuable type-strain genomes for metagenomic binning, comparative biology and taxonomic classification.</title>
        <authorList>
            <person name="Goeker M."/>
        </authorList>
    </citation>
    <scope>NUCLEOTIDE SEQUENCE [LARGE SCALE GENOMIC DNA]</scope>
    <source>
        <strain evidence="3 4">DSM 18555</strain>
    </source>
</reference>
<sequence>MSLHVFFCRSFQNGMTLLATLLVLLVVLMLGIAGSQIAVQSEKSSRNDRDHQIAFQAAEAALLDAEMDIEHAPDGGRSRSDLFSNTSAIGFPAAAGSPCGSGENNPYLGLCHHSEIGAAPIWQVVNFMDDAATTSSSVPYGRFTGQSFHTANGSLPSKLPRYIVELMPYKMSGGLVDAPSYFYRITAVGFGAKETTQVALQTVYRKTH</sequence>
<gene>
    <name evidence="3" type="ORF">EV677_2005</name>
</gene>
<feature type="domain" description="Type 4 fimbrial biogenesis protein PilX N-terminal" evidence="2">
    <location>
        <begin position="14"/>
        <end position="62"/>
    </location>
</feature>
<dbReference type="EMBL" id="SNWF01000005">
    <property type="protein sequence ID" value="TDN89936.1"/>
    <property type="molecule type" value="Genomic_DNA"/>
</dbReference>
<name>A0A4R6G630_9BURK</name>
<proteinExistence type="predicted"/>
<evidence type="ECO:0000259" key="2">
    <source>
        <dbReference type="Pfam" id="PF14341"/>
    </source>
</evidence>
<dbReference type="OrthoDB" id="5405962at2"/>
<feature type="domain" description="PilX/PilW C-terminal" evidence="1">
    <location>
        <begin position="134"/>
        <end position="206"/>
    </location>
</feature>
<organism evidence="3 4">
    <name type="scientific">Herminiimonas fonticola</name>
    <dbReference type="NCBI Taxonomy" id="303380"/>
    <lineage>
        <taxon>Bacteria</taxon>
        <taxon>Pseudomonadati</taxon>
        <taxon>Pseudomonadota</taxon>
        <taxon>Betaproteobacteria</taxon>
        <taxon>Burkholderiales</taxon>
        <taxon>Oxalobacteraceae</taxon>
        <taxon>Herminiimonas</taxon>
    </lineage>
</organism>
<keyword evidence="4" id="KW-1185">Reference proteome</keyword>
<dbReference type="Pfam" id="PF14341">
    <property type="entry name" value="PilX_N"/>
    <property type="match status" value="1"/>
</dbReference>
<dbReference type="Pfam" id="PF13681">
    <property type="entry name" value="PilX"/>
    <property type="match status" value="1"/>
</dbReference>
<evidence type="ECO:0000313" key="3">
    <source>
        <dbReference type="EMBL" id="TDN89936.1"/>
    </source>
</evidence>